<feature type="compositionally biased region" description="Basic and acidic residues" evidence="1">
    <location>
        <begin position="310"/>
        <end position="330"/>
    </location>
</feature>
<dbReference type="RefSeq" id="WP_006974732.1">
    <property type="nucleotide sequence ID" value="NZ_ABCS01000072.1"/>
</dbReference>
<keyword evidence="2" id="KW-1133">Transmembrane helix</keyword>
<comment type="caution">
    <text evidence="3">The sequence shown here is derived from an EMBL/GenBank/DDBJ whole genome shotgun (WGS) entry which is preliminary data.</text>
</comment>
<keyword evidence="2" id="KW-0472">Membrane</keyword>
<organism evidence="3 4">
    <name type="scientific">Plesiocystis pacifica SIR-1</name>
    <dbReference type="NCBI Taxonomy" id="391625"/>
    <lineage>
        <taxon>Bacteria</taxon>
        <taxon>Pseudomonadati</taxon>
        <taxon>Myxococcota</taxon>
        <taxon>Polyangia</taxon>
        <taxon>Nannocystales</taxon>
        <taxon>Nannocystaceae</taxon>
        <taxon>Plesiocystis</taxon>
    </lineage>
</organism>
<keyword evidence="2" id="KW-0812">Transmembrane</keyword>
<name>A6GDE2_9BACT</name>
<proteinExistence type="predicted"/>
<feature type="transmembrane region" description="Helical" evidence="2">
    <location>
        <begin position="540"/>
        <end position="558"/>
    </location>
</feature>
<reference evidence="3 4" key="1">
    <citation type="submission" date="2007-06" db="EMBL/GenBank/DDBJ databases">
        <authorList>
            <person name="Shimkets L."/>
            <person name="Ferriera S."/>
            <person name="Johnson J."/>
            <person name="Kravitz S."/>
            <person name="Beeson K."/>
            <person name="Sutton G."/>
            <person name="Rogers Y.-H."/>
            <person name="Friedman R."/>
            <person name="Frazier M."/>
            <person name="Venter J.C."/>
        </authorList>
    </citation>
    <scope>NUCLEOTIDE SEQUENCE [LARGE SCALE GENOMIC DNA]</scope>
    <source>
        <strain evidence="3 4">SIR-1</strain>
    </source>
</reference>
<gene>
    <name evidence="3" type="ORF">PPSIR1_31398</name>
</gene>
<dbReference type="EMBL" id="ABCS01000072">
    <property type="protein sequence ID" value="EDM76133.1"/>
    <property type="molecule type" value="Genomic_DNA"/>
</dbReference>
<dbReference type="OrthoDB" id="5493103at2"/>
<dbReference type="AlphaFoldDB" id="A6GDE2"/>
<keyword evidence="4" id="KW-1185">Reference proteome</keyword>
<protein>
    <submittedName>
        <fullName evidence="3">Uncharacterized protein</fullName>
    </submittedName>
</protein>
<dbReference type="Proteomes" id="UP000005801">
    <property type="component" value="Unassembled WGS sequence"/>
</dbReference>
<evidence type="ECO:0000313" key="3">
    <source>
        <dbReference type="EMBL" id="EDM76133.1"/>
    </source>
</evidence>
<accession>A6GDE2</accession>
<evidence type="ECO:0000256" key="1">
    <source>
        <dbReference type="SAM" id="MobiDB-lite"/>
    </source>
</evidence>
<feature type="region of interest" description="Disordered" evidence="1">
    <location>
        <begin position="293"/>
        <end position="330"/>
    </location>
</feature>
<evidence type="ECO:0000256" key="2">
    <source>
        <dbReference type="SAM" id="Phobius"/>
    </source>
</evidence>
<feature type="transmembrane region" description="Helical" evidence="2">
    <location>
        <begin position="618"/>
        <end position="640"/>
    </location>
</feature>
<evidence type="ECO:0000313" key="4">
    <source>
        <dbReference type="Proteomes" id="UP000005801"/>
    </source>
</evidence>
<sequence>MSAKDDAKADWADAAGVSGEHVFTGDRAPGMHRALMILGPVGLALAIGASLWSSSRQITHSVNVQVESTWERGEPLGLRAQVLGADVRAVPLEVGVAATFTDAAGGAHELGPLAPVEDGLSQLSFVVPEGVALGEGELLLSFEGGVGKDKAGQKVRYPAFEERLAISVLEQRGAARGEQVVARHMLQWADDSDEQPEGLRVDLRPEGRLLAGFHNRVFVRVTDVAGKPWAPKHVEARVQVVLISGEFGTKVGTLDESPVLYEGPLDSLGLASFVGELHSDVVRFEVRLPADVAPKPAPVEGEGEGETEGEEAKPEEAKPEEAKPAFDGPKRRLRFVSHAGTVRIHASTDLAKPGDTVRVDVEALSARRPVFVDVHGPSGSWLDTLTPPLRVPQERDWQLPEHFGGAVVEAGEAKEGQGFVQFEAYQSVLRPETSSAIARVQVFDGEPRDALVPLIERQREQLDLPRVDKAFEIGREKTYLSHVEKQRPSLDAGELDQARAFLIGSLEAVVHGPPQALTTRPREEEQLAAFKRRWTVGIRWFLLGGGLSFILTMVVMVWRNQTRLEAQTTAALLAEARESGKELGHLRVVSATELPEELREEQALAISHARRQVLGRGLLTIGLMVATLLLTMAMLESLVWEY</sequence>